<name>A0ABT7ZX18_9FLAO</name>
<dbReference type="Proteomes" id="UP001231197">
    <property type="component" value="Unassembled WGS sequence"/>
</dbReference>
<dbReference type="InterPro" id="IPR036514">
    <property type="entry name" value="SGNH_hydro_sf"/>
</dbReference>
<comment type="caution">
    <text evidence="5">The sequence shown here is derived from an EMBL/GenBank/DDBJ whole genome shotgun (WGS) entry which is preliminary data.</text>
</comment>
<feature type="domain" description="Sialate O-acetylesterase" evidence="3">
    <location>
        <begin position="422"/>
        <end position="526"/>
    </location>
</feature>
<evidence type="ECO:0000256" key="2">
    <source>
        <dbReference type="ARBA" id="ARBA00023295"/>
    </source>
</evidence>
<dbReference type="RefSeq" id="WP_290207183.1">
    <property type="nucleotide sequence ID" value="NZ_JASDDK010000004.1"/>
</dbReference>
<protein>
    <submittedName>
        <fullName evidence="5">Sialate O-acetylesterase</fullName>
    </submittedName>
</protein>
<keyword evidence="1" id="KW-0378">Hydrolase</keyword>
<proteinExistence type="predicted"/>
<evidence type="ECO:0000256" key="1">
    <source>
        <dbReference type="ARBA" id="ARBA00022801"/>
    </source>
</evidence>
<dbReference type="InterPro" id="IPR008979">
    <property type="entry name" value="Galactose-bd-like_sf"/>
</dbReference>
<dbReference type="SUPFAM" id="SSF49785">
    <property type="entry name" value="Galactose-binding domain-like"/>
    <property type="match status" value="1"/>
</dbReference>
<keyword evidence="2" id="KW-0326">Glycosidase</keyword>
<dbReference type="InterPro" id="IPR039329">
    <property type="entry name" value="SIAE"/>
</dbReference>
<dbReference type="InterPro" id="IPR005181">
    <property type="entry name" value="SASA"/>
</dbReference>
<dbReference type="Pfam" id="PF03629">
    <property type="entry name" value="SASA"/>
    <property type="match status" value="2"/>
</dbReference>
<dbReference type="SUPFAM" id="SSF52266">
    <property type="entry name" value="SGNH hydrolase"/>
    <property type="match status" value="1"/>
</dbReference>
<evidence type="ECO:0000259" key="3">
    <source>
        <dbReference type="Pfam" id="PF03629"/>
    </source>
</evidence>
<feature type="domain" description="Beta-galactosidase galactose-binding" evidence="4">
    <location>
        <begin position="290"/>
        <end position="350"/>
    </location>
</feature>
<evidence type="ECO:0000313" key="5">
    <source>
        <dbReference type="EMBL" id="MDN3493522.1"/>
    </source>
</evidence>
<dbReference type="InterPro" id="IPR048913">
    <property type="entry name" value="BetaGal_gal-bd"/>
</dbReference>
<dbReference type="PANTHER" id="PTHR22901">
    <property type="entry name" value="SIALATE O-ACETYLESTERASE"/>
    <property type="match status" value="1"/>
</dbReference>
<reference evidence="5 6" key="1">
    <citation type="journal article" date="2023" name="Int. J. Syst. Evol. Microbiol.">
        <title>Winogradskyella bathintestinalis sp. nov., isolated from the intestine of the deep-sea loosejaw dragonfish, Malacosteus niger.</title>
        <authorList>
            <person name="Uniacke-Lowe S."/>
            <person name="Johnson C.N."/>
            <person name="Stanton C."/>
            <person name="Hill C."/>
            <person name="Ross P."/>
        </authorList>
    </citation>
    <scope>NUCLEOTIDE SEQUENCE [LARGE SCALE GENOMIC DNA]</scope>
    <source>
        <strain evidence="5 6">APC 3343</strain>
    </source>
</reference>
<feature type="domain" description="Sialate O-acetylesterase" evidence="3">
    <location>
        <begin position="104"/>
        <end position="205"/>
    </location>
</feature>
<evidence type="ECO:0000313" key="6">
    <source>
        <dbReference type="Proteomes" id="UP001231197"/>
    </source>
</evidence>
<keyword evidence="6" id="KW-1185">Reference proteome</keyword>
<dbReference type="Gene3D" id="2.60.120.260">
    <property type="entry name" value="Galactose-binding domain-like"/>
    <property type="match status" value="1"/>
</dbReference>
<accession>A0ABT7ZX18</accession>
<dbReference type="Pfam" id="PF21467">
    <property type="entry name" value="BetaGal_gal-bd"/>
    <property type="match status" value="1"/>
</dbReference>
<dbReference type="PANTHER" id="PTHR22901:SF0">
    <property type="entry name" value="SIALATE O-ACETYLESTERASE"/>
    <property type="match status" value="1"/>
</dbReference>
<dbReference type="Gene3D" id="3.40.50.1110">
    <property type="entry name" value="SGNH hydrolase"/>
    <property type="match status" value="2"/>
</dbReference>
<gene>
    <name evidence="5" type="ORF">QMA06_12395</name>
</gene>
<evidence type="ECO:0000259" key="4">
    <source>
        <dbReference type="Pfam" id="PF21467"/>
    </source>
</evidence>
<organism evidence="5 6">
    <name type="scientific">Winogradskyella bathintestinalis</name>
    <dbReference type="NCBI Taxonomy" id="3035208"/>
    <lineage>
        <taxon>Bacteria</taxon>
        <taxon>Pseudomonadati</taxon>
        <taxon>Bacteroidota</taxon>
        <taxon>Flavobacteriia</taxon>
        <taxon>Flavobacteriales</taxon>
        <taxon>Flavobacteriaceae</taxon>
        <taxon>Winogradskyella</taxon>
    </lineage>
</organism>
<sequence>MKLFSKLLLLIVFLLPNLMLGQIELPKIFTSNMVVPRDKAIPISGHSQPNEVIHVTIKNQSHKVTSDAKGNFTVIIDPIPYGGPYTLSFKGKDTKTLENILIGDLWLCAGQSNMQYTLNMINYKELDSSKMNYPKLRLGAVSIGLDYLPQDDVSQMLWLEGTIENAQNFSAVAWFYGRYLVENQDIPIGLISSNLGATTIETWMSLDALKEFPQFDEITNDISSTNKDFATINKELELYRTTWDKEYYLKGIGMNEKWYKDDYDDSDWNTVTIPAFWEDFGYPNHDGSFWFRRTFDVPKEQLDQDFNLPLTQIDDYDITWVNGHKIGETFGVSNFRNYVIPKEILREKGNTITIRVFDIGGKGGMYTSAFWGNPIRNGEWKYKKGVAIDTSKFPIPRVVNGSVFSYPTLLYNGGIAPLHTLPIKGVIWYQGEANEHRAVEYEHLLKTMITDWRNKWKNPIMPFYIVQLANYRQEVDEPSENKWAELRESQTKASKMKNVDIITTIDIGNANDIHPTNKKEVGKRLALLSLHDNYNGKLQRSPTYKSNRIKDGKIIITLNTYGSQLKSLDKYGYLRGFAIAGEDGNFEWAKAYLNDENNIVVYSKNVKKPMYVRYAWSDNPGPLDLVNTDNLPLMPFRTDNFKLSTTDAVYKYDPHSF</sequence>
<dbReference type="EMBL" id="JASDDK010000004">
    <property type="protein sequence ID" value="MDN3493522.1"/>
    <property type="molecule type" value="Genomic_DNA"/>
</dbReference>